<evidence type="ECO:0000313" key="5">
    <source>
        <dbReference type="EMBL" id="GAA4397539.1"/>
    </source>
</evidence>
<dbReference type="RefSeq" id="WP_344997944.1">
    <property type="nucleotide sequence ID" value="NZ_BAABFR010000056.1"/>
</dbReference>
<dbReference type="PROSITE" id="PS50995">
    <property type="entry name" value="HTH_MARR_2"/>
    <property type="match status" value="1"/>
</dbReference>
<evidence type="ECO:0000259" key="4">
    <source>
        <dbReference type="PROSITE" id="PS50995"/>
    </source>
</evidence>
<sequence length="150" mass="16019">MDRSTELGKLSDLARVLRRASHDLDAAIVTCLGDQGVGRWHVLDAIVGESGLAMSQLAEATVLNGASLTRLIDALIADNLVFRKVDDLDRRRVLVFPTRRGVAEHERMSAALVDGGLAGLAEASSDITDAVRALTTKPARRGMSTTTIRG</sequence>
<evidence type="ECO:0000313" key="6">
    <source>
        <dbReference type="Proteomes" id="UP001500635"/>
    </source>
</evidence>
<dbReference type="InterPro" id="IPR036388">
    <property type="entry name" value="WH-like_DNA-bd_sf"/>
</dbReference>
<reference evidence="6" key="1">
    <citation type="journal article" date="2019" name="Int. J. Syst. Evol. Microbiol.">
        <title>The Global Catalogue of Microorganisms (GCM) 10K type strain sequencing project: providing services to taxonomists for standard genome sequencing and annotation.</title>
        <authorList>
            <consortium name="The Broad Institute Genomics Platform"/>
            <consortium name="The Broad Institute Genome Sequencing Center for Infectious Disease"/>
            <person name="Wu L."/>
            <person name="Ma J."/>
        </authorList>
    </citation>
    <scope>NUCLEOTIDE SEQUENCE [LARGE SCALE GENOMIC DNA]</scope>
    <source>
        <strain evidence="6">JCM 17688</strain>
    </source>
</reference>
<keyword evidence="1" id="KW-0805">Transcription regulation</keyword>
<evidence type="ECO:0000256" key="1">
    <source>
        <dbReference type="ARBA" id="ARBA00023015"/>
    </source>
</evidence>
<keyword evidence="6" id="KW-1185">Reference proteome</keyword>
<comment type="caution">
    <text evidence="5">The sequence shown here is derived from an EMBL/GenBank/DDBJ whole genome shotgun (WGS) entry which is preliminary data.</text>
</comment>
<dbReference type="PANTHER" id="PTHR33164:SF64">
    <property type="entry name" value="TRANSCRIPTIONAL REGULATOR SLYA"/>
    <property type="match status" value="1"/>
</dbReference>
<dbReference type="EMBL" id="BAABFR010000056">
    <property type="protein sequence ID" value="GAA4397539.1"/>
    <property type="molecule type" value="Genomic_DNA"/>
</dbReference>
<organism evidence="5 6">
    <name type="scientific">Tsukamurella soli</name>
    <dbReference type="NCBI Taxonomy" id="644556"/>
    <lineage>
        <taxon>Bacteria</taxon>
        <taxon>Bacillati</taxon>
        <taxon>Actinomycetota</taxon>
        <taxon>Actinomycetes</taxon>
        <taxon>Mycobacteriales</taxon>
        <taxon>Tsukamurellaceae</taxon>
        <taxon>Tsukamurella</taxon>
    </lineage>
</organism>
<dbReference type="Proteomes" id="UP001500635">
    <property type="component" value="Unassembled WGS sequence"/>
</dbReference>
<dbReference type="Pfam" id="PF12802">
    <property type="entry name" value="MarR_2"/>
    <property type="match status" value="1"/>
</dbReference>
<evidence type="ECO:0000256" key="3">
    <source>
        <dbReference type="ARBA" id="ARBA00023163"/>
    </source>
</evidence>
<keyword evidence="2" id="KW-0238">DNA-binding</keyword>
<accession>A0ABP8JY60</accession>
<dbReference type="PANTHER" id="PTHR33164">
    <property type="entry name" value="TRANSCRIPTIONAL REGULATOR, MARR FAMILY"/>
    <property type="match status" value="1"/>
</dbReference>
<protein>
    <submittedName>
        <fullName evidence="5">MarR family transcriptional regulator</fullName>
    </submittedName>
</protein>
<evidence type="ECO:0000256" key="2">
    <source>
        <dbReference type="ARBA" id="ARBA00023125"/>
    </source>
</evidence>
<keyword evidence="3" id="KW-0804">Transcription</keyword>
<dbReference type="InterPro" id="IPR036390">
    <property type="entry name" value="WH_DNA-bd_sf"/>
</dbReference>
<gene>
    <name evidence="5" type="ORF">GCM10023147_32960</name>
</gene>
<dbReference type="SUPFAM" id="SSF46785">
    <property type="entry name" value="Winged helix' DNA-binding domain"/>
    <property type="match status" value="1"/>
</dbReference>
<feature type="domain" description="HTH marR-type" evidence="4">
    <location>
        <begin position="10"/>
        <end position="140"/>
    </location>
</feature>
<proteinExistence type="predicted"/>
<dbReference type="SMART" id="SM00347">
    <property type="entry name" value="HTH_MARR"/>
    <property type="match status" value="1"/>
</dbReference>
<dbReference type="InterPro" id="IPR039422">
    <property type="entry name" value="MarR/SlyA-like"/>
</dbReference>
<name>A0ABP8JY60_9ACTN</name>
<dbReference type="Gene3D" id="1.10.10.10">
    <property type="entry name" value="Winged helix-like DNA-binding domain superfamily/Winged helix DNA-binding domain"/>
    <property type="match status" value="1"/>
</dbReference>
<dbReference type="InterPro" id="IPR000835">
    <property type="entry name" value="HTH_MarR-typ"/>
</dbReference>